<evidence type="ECO:0000256" key="8">
    <source>
        <dbReference type="ARBA" id="ARBA00022833"/>
    </source>
</evidence>
<feature type="binding site" evidence="13">
    <location>
        <position position="212"/>
    </location>
    <ligand>
        <name>Zn(2+)</name>
        <dbReference type="ChEBI" id="CHEBI:29105"/>
        <label>1</label>
    </ligand>
</feature>
<comment type="domain">
    <text evidence="13">The J domain is necessary and sufficient to stimulate DnaK ATPase activity. Zinc center 1 plays an important role in the autonomous, DnaK-independent chaperone activity of DnaJ. Zinc center 2 is essential for interaction with DnaK and for DnaJ activity.</text>
</comment>
<sequence length="385" mass="42190">MAEKEDFYDLLGVSRDASQEEIKKAYRKLSKKYHPDINKEANAEEKFKKISAAYEVLSDEQKRAAYDQYGHASTDPNFGAGGGFGGGFGGGGFGGGGGFEDIFEQFFGGGGRRRNPNAPRQGEDLQYVMDLEFEEAIFGKETTIRYNREEECDNCNGSGAKPGTSPQTCSTCHGAGQVNAERNTPFGRVMTQQVCPTCHGTGKEIKEKCPVCHGDGHTKQQHSVKVTVPAGVEDGNQMRLQNQGDAGENGGPYGDLYVIFRVKASKTFERRGSEIYYELPINMVQATLGDELEVPTVHGKVKFKIPAGTQPGTTFRLRGKGAPRLRGTGNGDQHIKVKVVVPDKLTQDQAEHLRKFAEASDYDNVVEQGDSSFFSKVKDAFKDKR</sequence>
<dbReference type="GO" id="GO:0042026">
    <property type="term" value="P:protein refolding"/>
    <property type="evidence" value="ECO:0007669"/>
    <property type="project" value="TreeGrafter"/>
</dbReference>
<dbReference type="GO" id="GO:0031072">
    <property type="term" value="F:heat shock protein binding"/>
    <property type="evidence" value="ECO:0007669"/>
    <property type="project" value="InterPro"/>
</dbReference>
<dbReference type="FunFam" id="2.10.230.10:FF:000002">
    <property type="entry name" value="Molecular chaperone DnaJ"/>
    <property type="match status" value="1"/>
</dbReference>
<keyword evidence="7 13" id="KW-0863">Zinc-finger</keyword>
<dbReference type="InterPro" id="IPR001623">
    <property type="entry name" value="DnaJ_domain"/>
</dbReference>
<dbReference type="CDD" id="cd10747">
    <property type="entry name" value="DnaJ_C"/>
    <property type="match status" value="1"/>
</dbReference>
<organism evidence="17 18">
    <name type="scientific">Alkalibacterium subtropicum</name>
    <dbReference type="NCBI Taxonomy" id="753702"/>
    <lineage>
        <taxon>Bacteria</taxon>
        <taxon>Bacillati</taxon>
        <taxon>Bacillota</taxon>
        <taxon>Bacilli</taxon>
        <taxon>Lactobacillales</taxon>
        <taxon>Carnobacteriaceae</taxon>
        <taxon>Alkalibacterium</taxon>
    </lineage>
</organism>
<evidence type="ECO:0000256" key="7">
    <source>
        <dbReference type="ARBA" id="ARBA00022771"/>
    </source>
</evidence>
<comment type="function">
    <text evidence="13">Participates actively in the response to hyperosmotic and heat shock by preventing the aggregation of stress-denatured proteins and by disaggregating proteins, also in an autonomous, DnaK-independent fashion. Unfolded proteins bind initially to DnaJ; upon interaction with the DnaJ-bound protein, DnaK hydrolyzes its bound ATP, resulting in the formation of a stable complex. GrpE releases ADP from DnaK; ATP binding to DnaK triggers the release of the substrate protein, thus completing the reaction cycle. Several rounds of ATP-dependent interactions between DnaJ, DnaK and GrpE are required for fully efficient folding. Also involved, together with DnaK and GrpE, in the DNA replication of plasmids through activation of initiation proteins.</text>
</comment>
<dbReference type="SMART" id="SM00271">
    <property type="entry name" value="DnaJ"/>
    <property type="match status" value="1"/>
</dbReference>
<feature type="repeat" description="CXXCXGXG motif" evidence="13">
    <location>
        <begin position="169"/>
        <end position="176"/>
    </location>
</feature>
<evidence type="ECO:0000256" key="10">
    <source>
        <dbReference type="ARBA" id="ARBA00023186"/>
    </source>
</evidence>
<accession>A0A1I1ERU7</accession>
<feature type="binding site" evidence="13">
    <location>
        <position position="195"/>
    </location>
    <ligand>
        <name>Zn(2+)</name>
        <dbReference type="ChEBI" id="CHEBI:29105"/>
        <label>2</label>
    </ligand>
</feature>
<reference evidence="18" key="1">
    <citation type="submission" date="2016-10" db="EMBL/GenBank/DDBJ databases">
        <authorList>
            <person name="Varghese N."/>
            <person name="Submissions S."/>
        </authorList>
    </citation>
    <scope>NUCLEOTIDE SEQUENCE [LARGE SCALE GENOMIC DNA]</scope>
    <source>
        <strain evidence="18">DSM 23664</strain>
    </source>
</reference>
<feature type="binding site" evidence="13">
    <location>
        <position position="152"/>
    </location>
    <ligand>
        <name>Zn(2+)</name>
        <dbReference type="ChEBI" id="CHEBI:29105"/>
        <label>1</label>
    </ligand>
</feature>
<dbReference type="Pfam" id="PF00226">
    <property type="entry name" value="DnaJ"/>
    <property type="match status" value="1"/>
</dbReference>
<dbReference type="InterPro" id="IPR036869">
    <property type="entry name" value="J_dom_sf"/>
</dbReference>
<dbReference type="FunFam" id="2.60.260.20:FF:000004">
    <property type="entry name" value="Molecular chaperone DnaJ"/>
    <property type="match status" value="1"/>
</dbReference>
<dbReference type="PANTHER" id="PTHR43096:SF48">
    <property type="entry name" value="CHAPERONE PROTEIN DNAJ"/>
    <property type="match status" value="1"/>
</dbReference>
<dbReference type="GO" id="GO:0006260">
    <property type="term" value="P:DNA replication"/>
    <property type="evidence" value="ECO:0007669"/>
    <property type="project" value="UniProtKB-KW"/>
</dbReference>
<feature type="repeat" description="CXXCXGXG motif" evidence="13">
    <location>
        <begin position="209"/>
        <end position="216"/>
    </location>
</feature>
<dbReference type="NCBIfam" id="NF008035">
    <property type="entry name" value="PRK10767.1"/>
    <property type="match status" value="1"/>
</dbReference>
<dbReference type="InterPro" id="IPR012724">
    <property type="entry name" value="DnaJ"/>
</dbReference>
<evidence type="ECO:0000313" key="18">
    <source>
        <dbReference type="Proteomes" id="UP000199612"/>
    </source>
</evidence>
<keyword evidence="3 13" id="KW-0963">Cytoplasm</keyword>
<dbReference type="SUPFAM" id="SSF57938">
    <property type="entry name" value="DnaJ/Hsp40 cysteine-rich domain"/>
    <property type="match status" value="1"/>
</dbReference>
<dbReference type="Pfam" id="PF00684">
    <property type="entry name" value="DnaJ_CXXCXGXG"/>
    <property type="match status" value="1"/>
</dbReference>
<evidence type="ECO:0000256" key="5">
    <source>
        <dbReference type="ARBA" id="ARBA00022723"/>
    </source>
</evidence>
<dbReference type="SUPFAM" id="SSF49493">
    <property type="entry name" value="HSP40/DnaJ peptide-binding domain"/>
    <property type="match status" value="2"/>
</dbReference>
<dbReference type="OrthoDB" id="9779889at2"/>
<evidence type="ECO:0000256" key="1">
    <source>
        <dbReference type="ARBA" id="ARBA00004496"/>
    </source>
</evidence>
<feature type="repeat" description="CXXCXGXG motif" evidence="13">
    <location>
        <begin position="152"/>
        <end position="159"/>
    </location>
</feature>
<dbReference type="GO" id="GO:0005524">
    <property type="term" value="F:ATP binding"/>
    <property type="evidence" value="ECO:0007669"/>
    <property type="project" value="InterPro"/>
</dbReference>
<dbReference type="GO" id="GO:0008270">
    <property type="term" value="F:zinc ion binding"/>
    <property type="evidence" value="ECO:0007669"/>
    <property type="project" value="UniProtKB-UniRule"/>
</dbReference>
<feature type="binding site" evidence="13">
    <location>
        <position position="209"/>
    </location>
    <ligand>
        <name>Zn(2+)</name>
        <dbReference type="ChEBI" id="CHEBI:29105"/>
        <label>1</label>
    </ligand>
</feature>
<dbReference type="Pfam" id="PF01556">
    <property type="entry name" value="DnaJ_C"/>
    <property type="match status" value="1"/>
</dbReference>
<dbReference type="EMBL" id="FOLT01000001">
    <property type="protein sequence ID" value="SFB89854.1"/>
    <property type="molecule type" value="Genomic_DNA"/>
</dbReference>
<feature type="domain" description="J" evidence="15">
    <location>
        <begin position="6"/>
        <end position="70"/>
    </location>
</feature>
<evidence type="ECO:0000259" key="16">
    <source>
        <dbReference type="PROSITE" id="PS51188"/>
    </source>
</evidence>
<dbReference type="NCBIfam" id="NF010869">
    <property type="entry name" value="PRK14276.1"/>
    <property type="match status" value="1"/>
</dbReference>
<dbReference type="GO" id="GO:0051082">
    <property type="term" value="F:unfolded protein binding"/>
    <property type="evidence" value="ECO:0007669"/>
    <property type="project" value="UniProtKB-UniRule"/>
</dbReference>
<dbReference type="Proteomes" id="UP000199612">
    <property type="component" value="Unassembled WGS sequence"/>
</dbReference>
<feature type="repeat" description="CXXCXGXG motif" evidence="13">
    <location>
        <begin position="195"/>
        <end position="202"/>
    </location>
</feature>
<dbReference type="Gene3D" id="2.10.230.10">
    <property type="entry name" value="Heat shock protein DnaJ, cysteine-rich domain"/>
    <property type="match status" value="1"/>
</dbReference>
<keyword evidence="6 13" id="KW-0677">Repeat</keyword>
<dbReference type="SUPFAM" id="SSF46565">
    <property type="entry name" value="Chaperone J-domain"/>
    <property type="match status" value="1"/>
</dbReference>
<comment type="subcellular location">
    <subcellularLocation>
        <location evidence="1 13">Cytoplasm</location>
    </subcellularLocation>
</comment>
<dbReference type="InterPro" id="IPR008971">
    <property type="entry name" value="HSP40/DnaJ_pept-bd"/>
</dbReference>
<feature type="binding site" evidence="13">
    <location>
        <position position="169"/>
    </location>
    <ligand>
        <name>Zn(2+)</name>
        <dbReference type="ChEBI" id="CHEBI:29105"/>
        <label>2</label>
    </ligand>
</feature>
<evidence type="ECO:0000256" key="11">
    <source>
        <dbReference type="ARBA" id="ARBA00061004"/>
    </source>
</evidence>
<dbReference type="GO" id="GO:0009408">
    <property type="term" value="P:response to heat"/>
    <property type="evidence" value="ECO:0007669"/>
    <property type="project" value="InterPro"/>
</dbReference>
<evidence type="ECO:0000256" key="3">
    <source>
        <dbReference type="ARBA" id="ARBA00022490"/>
    </source>
</evidence>
<evidence type="ECO:0000256" key="14">
    <source>
        <dbReference type="PROSITE-ProRule" id="PRU00546"/>
    </source>
</evidence>
<dbReference type="CDD" id="cd10719">
    <property type="entry name" value="DnaJ_zf"/>
    <property type="match status" value="1"/>
</dbReference>
<keyword evidence="18" id="KW-1185">Reference proteome</keyword>
<dbReference type="HAMAP" id="MF_01152">
    <property type="entry name" value="DnaJ"/>
    <property type="match status" value="1"/>
</dbReference>
<dbReference type="InterPro" id="IPR002939">
    <property type="entry name" value="DnaJ_C"/>
</dbReference>
<evidence type="ECO:0000256" key="9">
    <source>
        <dbReference type="ARBA" id="ARBA00023016"/>
    </source>
</evidence>
<dbReference type="GO" id="GO:0005737">
    <property type="term" value="C:cytoplasm"/>
    <property type="evidence" value="ECO:0007669"/>
    <property type="project" value="UniProtKB-SubCell"/>
</dbReference>
<feature type="domain" description="CR-type" evidence="16">
    <location>
        <begin position="139"/>
        <end position="221"/>
    </location>
</feature>
<comment type="cofactor">
    <cofactor evidence="13">
        <name>Zn(2+)</name>
        <dbReference type="ChEBI" id="CHEBI:29105"/>
    </cofactor>
    <text evidence="13">Binds 2 Zn(2+) ions per monomer.</text>
</comment>
<keyword evidence="8 13" id="KW-0862">Zinc</keyword>
<dbReference type="Gene3D" id="2.60.260.20">
    <property type="entry name" value="Urease metallochaperone UreE, N-terminal domain"/>
    <property type="match status" value="2"/>
</dbReference>
<evidence type="ECO:0000256" key="6">
    <source>
        <dbReference type="ARBA" id="ARBA00022737"/>
    </source>
</evidence>
<comment type="similarity">
    <text evidence="11 13">Belongs to the DnaJ family.</text>
</comment>
<dbReference type="AlphaFoldDB" id="A0A1I1ERU7"/>
<dbReference type="InterPro" id="IPR001305">
    <property type="entry name" value="HSP_DnaJ_Cys-rich_dom"/>
</dbReference>
<comment type="subunit">
    <text evidence="2 13">Homodimer.</text>
</comment>
<feature type="zinc finger region" description="CR-type" evidence="14">
    <location>
        <begin position="139"/>
        <end position="221"/>
    </location>
</feature>
<evidence type="ECO:0000256" key="12">
    <source>
        <dbReference type="ARBA" id="ARBA00067609"/>
    </source>
</evidence>
<feature type="binding site" evidence="13">
    <location>
        <position position="172"/>
    </location>
    <ligand>
        <name>Zn(2+)</name>
        <dbReference type="ChEBI" id="CHEBI:29105"/>
        <label>2</label>
    </ligand>
</feature>
<dbReference type="PANTHER" id="PTHR43096">
    <property type="entry name" value="DNAJ HOMOLOG 1, MITOCHONDRIAL-RELATED"/>
    <property type="match status" value="1"/>
</dbReference>
<keyword evidence="9 13" id="KW-0346">Stress response</keyword>
<dbReference type="Gene3D" id="1.10.287.110">
    <property type="entry name" value="DnaJ domain"/>
    <property type="match status" value="1"/>
</dbReference>
<keyword evidence="5 13" id="KW-0479">Metal-binding</keyword>
<dbReference type="FunFam" id="1.10.287.110:FF:000031">
    <property type="entry name" value="Molecular chaperone DnaJ"/>
    <property type="match status" value="1"/>
</dbReference>
<evidence type="ECO:0000256" key="4">
    <source>
        <dbReference type="ARBA" id="ARBA00022705"/>
    </source>
</evidence>
<dbReference type="NCBIfam" id="TIGR02349">
    <property type="entry name" value="DnaJ_bact"/>
    <property type="match status" value="1"/>
</dbReference>
<dbReference type="PRINTS" id="PR00625">
    <property type="entry name" value="JDOMAIN"/>
</dbReference>
<dbReference type="RefSeq" id="WP_091528104.1">
    <property type="nucleotide sequence ID" value="NZ_FOLT01000001.1"/>
</dbReference>
<dbReference type="InterPro" id="IPR018253">
    <property type="entry name" value="DnaJ_domain_CS"/>
</dbReference>
<evidence type="ECO:0000256" key="13">
    <source>
        <dbReference type="HAMAP-Rule" id="MF_01152"/>
    </source>
</evidence>
<dbReference type="NCBIfam" id="NF010873">
    <property type="entry name" value="PRK14280.1"/>
    <property type="match status" value="1"/>
</dbReference>
<keyword evidence="4 13" id="KW-0235">DNA replication</keyword>
<evidence type="ECO:0000256" key="2">
    <source>
        <dbReference type="ARBA" id="ARBA00011738"/>
    </source>
</evidence>
<gene>
    <name evidence="13" type="primary">dnaJ</name>
    <name evidence="17" type="ORF">SAMN04488102_101321</name>
</gene>
<dbReference type="CDD" id="cd06257">
    <property type="entry name" value="DnaJ"/>
    <property type="match status" value="1"/>
</dbReference>
<evidence type="ECO:0000313" key="17">
    <source>
        <dbReference type="EMBL" id="SFB89854.1"/>
    </source>
</evidence>
<protein>
    <recommendedName>
        <fullName evidence="12 13">Chaperone protein DnaJ</fullName>
    </recommendedName>
</protein>
<keyword evidence="10 13" id="KW-0143">Chaperone</keyword>
<dbReference type="PROSITE" id="PS50076">
    <property type="entry name" value="DNAJ_2"/>
    <property type="match status" value="1"/>
</dbReference>
<proteinExistence type="inferred from homology"/>
<dbReference type="InterPro" id="IPR036410">
    <property type="entry name" value="HSP_DnaJ_Cys-rich_dom_sf"/>
</dbReference>
<feature type="binding site" evidence="13">
    <location>
        <position position="155"/>
    </location>
    <ligand>
        <name>Zn(2+)</name>
        <dbReference type="ChEBI" id="CHEBI:29105"/>
        <label>1</label>
    </ligand>
</feature>
<evidence type="ECO:0000259" key="15">
    <source>
        <dbReference type="PROSITE" id="PS50076"/>
    </source>
</evidence>
<dbReference type="STRING" id="753702.SAMN04488102_101321"/>
<feature type="binding site" evidence="13">
    <location>
        <position position="198"/>
    </location>
    <ligand>
        <name>Zn(2+)</name>
        <dbReference type="ChEBI" id="CHEBI:29105"/>
        <label>2</label>
    </ligand>
</feature>
<dbReference type="PROSITE" id="PS00636">
    <property type="entry name" value="DNAJ_1"/>
    <property type="match status" value="1"/>
</dbReference>
<name>A0A1I1ERU7_9LACT</name>
<dbReference type="PROSITE" id="PS51188">
    <property type="entry name" value="ZF_CR"/>
    <property type="match status" value="1"/>
</dbReference>